<comment type="caution">
    <text evidence="1">The sequence shown here is derived from an EMBL/GenBank/DDBJ whole genome shotgun (WGS) entry which is preliminary data.</text>
</comment>
<keyword evidence="2" id="KW-1185">Reference proteome</keyword>
<dbReference type="GeneID" id="92077882"/>
<protein>
    <submittedName>
        <fullName evidence="1">Uncharacterized protein</fullName>
    </submittedName>
</protein>
<dbReference type="RefSeq" id="XP_066697218.1">
    <property type="nucleotide sequence ID" value="XM_066844820.1"/>
</dbReference>
<dbReference type="Proteomes" id="UP001391051">
    <property type="component" value="Unassembled WGS sequence"/>
</dbReference>
<evidence type="ECO:0000313" key="1">
    <source>
        <dbReference type="EMBL" id="KAK7947712.1"/>
    </source>
</evidence>
<evidence type="ECO:0000313" key="2">
    <source>
        <dbReference type="Proteomes" id="UP001391051"/>
    </source>
</evidence>
<reference evidence="1 2" key="1">
    <citation type="submission" date="2023-01" db="EMBL/GenBank/DDBJ databases">
        <title>Analysis of 21 Apiospora genomes using comparative genomics revels a genus with tremendous synthesis potential of carbohydrate active enzymes and secondary metabolites.</title>
        <authorList>
            <person name="Sorensen T."/>
        </authorList>
    </citation>
    <scope>NUCLEOTIDE SEQUENCE [LARGE SCALE GENOMIC DNA]</scope>
    <source>
        <strain evidence="1 2">CBS 24483</strain>
    </source>
</reference>
<sequence length="136" mass="15204">MRRPKARPLTGGVVRRGQSPFEEVASGQLSVMGSLAAAKLEYTYRREEKGSSQAREQDRFNFYLSVALGDHPFHADYILSQAGPGHIPHDATVYLLEVFVHIYLVLWWVGPDKAIIQRTRPKHSKPLVAALPLGGR</sequence>
<name>A0ABR1Q609_9PEZI</name>
<accession>A0ABR1Q609</accession>
<proteinExistence type="predicted"/>
<dbReference type="EMBL" id="JAQQWE010000006">
    <property type="protein sequence ID" value="KAK7947712.1"/>
    <property type="molecule type" value="Genomic_DNA"/>
</dbReference>
<organism evidence="1 2">
    <name type="scientific">Apiospora aurea</name>
    <dbReference type="NCBI Taxonomy" id="335848"/>
    <lineage>
        <taxon>Eukaryota</taxon>
        <taxon>Fungi</taxon>
        <taxon>Dikarya</taxon>
        <taxon>Ascomycota</taxon>
        <taxon>Pezizomycotina</taxon>
        <taxon>Sordariomycetes</taxon>
        <taxon>Xylariomycetidae</taxon>
        <taxon>Amphisphaeriales</taxon>
        <taxon>Apiosporaceae</taxon>
        <taxon>Apiospora</taxon>
    </lineage>
</organism>
<gene>
    <name evidence="1" type="ORF">PG986_008598</name>
</gene>